<dbReference type="AlphaFoldDB" id="A0AAW0CBW7"/>
<gene>
    <name evidence="2" type="ORF">R3P38DRAFT_3351197</name>
</gene>
<proteinExistence type="predicted"/>
<reference evidence="2 3" key="1">
    <citation type="journal article" date="2024" name="J Genomics">
        <title>Draft genome sequencing and assembly of Favolaschia claudopus CIRM-BRFM 2984 isolated from oak limbs.</title>
        <authorList>
            <person name="Navarro D."/>
            <person name="Drula E."/>
            <person name="Chaduli D."/>
            <person name="Cazenave R."/>
            <person name="Ahrendt S."/>
            <person name="Wang J."/>
            <person name="Lipzen A."/>
            <person name="Daum C."/>
            <person name="Barry K."/>
            <person name="Grigoriev I.V."/>
            <person name="Favel A."/>
            <person name="Rosso M.N."/>
            <person name="Martin F."/>
        </authorList>
    </citation>
    <scope>NUCLEOTIDE SEQUENCE [LARGE SCALE GENOMIC DNA]</scope>
    <source>
        <strain evidence="2 3">CIRM-BRFM 2984</strain>
    </source>
</reference>
<comment type="caution">
    <text evidence="2">The sequence shown here is derived from an EMBL/GenBank/DDBJ whole genome shotgun (WGS) entry which is preliminary data.</text>
</comment>
<evidence type="ECO:0000313" key="3">
    <source>
        <dbReference type="Proteomes" id="UP001362999"/>
    </source>
</evidence>
<organism evidence="2 3">
    <name type="scientific">Favolaschia claudopus</name>
    <dbReference type="NCBI Taxonomy" id="2862362"/>
    <lineage>
        <taxon>Eukaryota</taxon>
        <taxon>Fungi</taxon>
        <taxon>Dikarya</taxon>
        <taxon>Basidiomycota</taxon>
        <taxon>Agaricomycotina</taxon>
        <taxon>Agaricomycetes</taxon>
        <taxon>Agaricomycetidae</taxon>
        <taxon>Agaricales</taxon>
        <taxon>Marasmiineae</taxon>
        <taxon>Mycenaceae</taxon>
        <taxon>Favolaschia</taxon>
    </lineage>
</organism>
<evidence type="ECO:0000313" key="2">
    <source>
        <dbReference type="EMBL" id="KAK7036347.1"/>
    </source>
</evidence>
<feature type="chain" id="PRO_5043609142" evidence="1">
    <location>
        <begin position="20"/>
        <end position="100"/>
    </location>
</feature>
<keyword evidence="1" id="KW-0732">Signal</keyword>
<dbReference type="EMBL" id="JAWWNJ010000019">
    <property type="protein sequence ID" value="KAK7036347.1"/>
    <property type="molecule type" value="Genomic_DNA"/>
</dbReference>
<name>A0AAW0CBW7_9AGAR</name>
<evidence type="ECO:0000256" key="1">
    <source>
        <dbReference type="SAM" id="SignalP"/>
    </source>
</evidence>
<feature type="signal peptide" evidence="1">
    <location>
        <begin position="1"/>
        <end position="19"/>
    </location>
</feature>
<sequence>MRFTLTALITAVLALNAQATNLIAFSGESCDGAEGKEVGCNGECISFSGRHSFTILGGSANVVAFSFEGCKGPALELGILGAGTCTHVNTGGAVGAILCG</sequence>
<dbReference type="Proteomes" id="UP001362999">
    <property type="component" value="Unassembled WGS sequence"/>
</dbReference>
<accession>A0AAW0CBW7</accession>
<keyword evidence="3" id="KW-1185">Reference proteome</keyword>
<protein>
    <submittedName>
        <fullName evidence="2">Uncharacterized protein</fullName>
    </submittedName>
</protein>